<feature type="domain" description="GPR128 GAIN subdomain B" evidence="4">
    <location>
        <begin position="260"/>
        <end position="374"/>
    </location>
</feature>
<feature type="domain" description="GPR128 N-terminal" evidence="2">
    <location>
        <begin position="62"/>
        <end position="143"/>
    </location>
</feature>
<reference evidence="6" key="2">
    <citation type="journal article" date="2007" name="PLoS Biol.">
        <title>Survey sequencing and comparative analysis of the elephant shark (Callorhinchus milii) genome.</title>
        <authorList>
            <person name="Venkatesh B."/>
            <person name="Kirkness E.F."/>
            <person name="Loh Y.H."/>
            <person name="Halpern A.L."/>
            <person name="Lee A.P."/>
            <person name="Johnson J."/>
            <person name="Dandona N."/>
            <person name="Viswanathan L.D."/>
            <person name="Tay A."/>
            <person name="Venter J.C."/>
            <person name="Strausberg R.L."/>
            <person name="Brenner S."/>
        </authorList>
    </citation>
    <scope>NUCLEOTIDE SEQUENCE [LARGE SCALE GENOMIC DNA]</scope>
</reference>
<reference evidence="5" key="5">
    <citation type="submission" date="2025-09" db="UniProtKB">
        <authorList>
            <consortium name="Ensembl"/>
        </authorList>
    </citation>
    <scope>IDENTIFICATION</scope>
</reference>
<feature type="domain" description="GPR128 GAIN subdomain A" evidence="3">
    <location>
        <begin position="150"/>
        <end position="249"/>
    </location>
</feature>
<dbReference type="Ensembl" id="ENSCMIT00000048379.1">
    <property type="protein sequence ID" value="ENSCMIP00000047707.1"/>
    <property type="gene ID" value="ENSCMIG00000019533.1"/>
</dbReference>
<evidence type="ECO:0000259" key="4">
    <source>
        <dbReference type="Pfam" id="PF22261"/>
    </source>
</evidence>
<dbReference type="InParanoid" id="A0A4W3JXQ1"/>
<dbReference type="Pfam" id="PF22261">
    <property type="entry name" value="GPR128_GAIN_subdom_B"/>
    <property type="match status" value="1"/>
</dbReference>
<dbReference type="PANTHER" id="PTHR47767">
    <property type="entry name" value="ADHESION G PROTEIN-COUPLED RECEPTOR G7"/>
    <property type="match status" value="1"/>
</dbReference>
<reference evidence="6" key="1">
    <citation type="journal article" date="2006" name="Science">
        <title>Ancient noncoding elements conserved in the human genome.</title>
        <authorList>
            <person name="Venkatesh B."/>
            <person name="Kirkness E.F."/>
            <person name="Loh Y.H."/>
            <person name="Halpern A.L."/>
            <person name="Lee A.P."/>
            <person name="Johnson J."/>
            <person name="Dandona N."/>
            <person name="Viswanathan L.D."/>
            <person name="Tay A."/>
            <person name="Venter J.C."/>
            <person name="Strausberg R.L."/>
            <person name="Brenner S."/>
        </authorList>
    </citation>
    <scope>NUCLEOTIDE SEQUENCE [LARGE SCALE GENOMIC DNA]</scope>
</reference>
<dbReference type="InterPro" id="IPR053985">
    <property type="entry name" value="GPR128_GAIN_subdom_A"/>
</dbReference>
<dbReference type="OMA" id="DEWKGDH"/>
<proteinExistence type="predicted"/>
<feature type="transmembrane region" description="Helical" evidence="1">
    <location>
        <begin position="12"/>
        <end position="32"/>
    </location>
</feature>
<sequence>MIHLKRDRKVLVGVVSSLVTAVIWSACFWHFVTEFKSDSFTKPQSSHSPSPYPCNCQNNGTCQNEICICLDEWKGDHCDIANFCERHKYNSAQGVFTFNRILVGQYGYSNEECEPHTLNANISKATRLCTENNRTITLQDVTLVDCNKNLENLMEQIMGHITEEELLKIAITTQILTSEPDKMTAENITFAAQMVEHILNQSNLLDSFQAAFLAITTISQLLNVNQTAFDPTNIEIFNITQSLTETLEDVLTDVGSSFSQVVQPNLAVSSIKLESGTTRGILLSALKGYDDTLVSKRIELNTNASKFLLNTNAEVQMFINVSTNQSQVGKLGFILYQNDKFFQSKVHRSINDGSRRVISGNIADGILNSVELLFNPKVSVEKATLAIESV</sequence>
<keyword evidence="1" id="KW-1133">Transmembrane helix</keyword>
<evidence type="ECO:0000259" key="3">
    <source>
        <dbReference type="Pfam" id="PF22259"/>
    </source>
</evidence>
<dbReference type="PANTHER" id="PTHR47767:SF1">
    <property type="entry name" value="ADHESION G PROTEIN-COUPLED RECEPTOR G7"/>
    <property type="match status" value="1"/>
</dbReference>
<dbReference type="Proteomes" id="UP000314986">
    <property type="component" value="Unassembled WGS sequence"/>
</dbReference>
<protein>
    <recommendedName>
        <fullName evidence="7">EGF-like domain-containing protein</fullName>
    </recommendedName>
</protein>
<keyword evidence="6" id="KW-1185">Reference proteome</keyword>
<dbReference type="Pfam" id="PF22259">
    <property type="entry name" value="GPR128_GAIN_subdomA"/>
    <property type="match status" value="1"/>
</dbReference>
<dbReference type="InterPro" id="IPR053066">
    <property type="entry name" value="ADGR_G7"/>
</dbReference>
<dbReference type="CDD" id="cd00054">
    <property type="entry name" value="EGF_CA"/>
    <property type="match status" value="1"/>
</dbReference>
<dbReference type="Pfam" id="PF22257">
    <property type="entry name" value="GPR128_N"/>
    <property type="match status" value="1"/>
</dbReference>
<keyword evidence="1" id="KW-0472">Membrane</keyword>
<name>A0A4W3JXQ1_CALMI</name>
<organism evidence="5 6">
    <name type="scientific">Callorhinchus milii</name>
    <name type="common">Ghost shark</name>
    <dbReference type="NCBI Taxonomy" id="7868"/>
    <lineage>
        <taxon>Eukaryota</taxon>
        <taxon>Metazoa</taxon>
        <taxon>Chordata</taxon>
        <taxon>Craniata</taxon>
        <taxon>Vertebrata</taxon>
        <taxon>Chondrichthyes</taxon>
        <taxon>Holocephali</taxon>
        <taxon>Chimaeriformes</taxon>
        <taxon>Callorhinchidae</taxon>
        <taxon>Callorhinchus</taxon>
    </lineage>
</organism>
<dbReference type="AlphaFoldDB" id="A0A4W3JXQ1"/>
<dbReference type="STRING" id="7868.ENSCMIP00000047707"/>
<evidence type="ECO:0000256" key="1">
    <source>
        <dbReference type="SAM" id="Phobius"/>
    </source>
</evidence>
<dbReference type="InterPro" id="IPR053984">
    <property type="entry name" value="GPR128_N"/>
</dbReference>
<reference evidence="5" key="4">
    <citation type="submission" date="2025-08" db="UniProtKB">
        <authorList>
            <consortium name="Ensembl"/>
        </authorList>
    </citation>
    <scope>IDENTIFICATION</scope>
</reference>
<evidence type="ECO:0008006" key="7">
    <source>
        <dbReference type="Google" id="ProtNLM"/>
    </source>
</evidence>
<evidence type="ECO:0000313" key="6">
    <source>
        <dbReference type="Proteomes" id="UP000314986"/>
    </source>
</evidence>
<evidence type="ECO:0000259" key="2">
    <source>
        <dbReference type="Pfam" id="PF22257"/>
    </source>
</evidence>
<reference evidence="6" key="3">
    <citation type="journal article" date="2014" name="Nature">
        <title>Elephant shark genome provides unique insights into gnathostome evolution.</title>
        <authorList>
            <consortium name="International Elephant Shark Genome Sequencing Consortium"/>
            <person name="Venkatesh B."/>
            <person name="Lee A.P."/>
            <person name="Ravi V."/>
            <person name="Maurya A.K."/>
            <person name="Lian M.M."/>
            <person name="Swann J.B."/>
            <person name="Ohta Y."/>
            <person name="Flajnik M.F."/>
            <person name="Sutoh Y."/>
            <person name="Kasahara M."/>
            <person name="Hoon S."/>
            <person name="Gangu V."/>
            <person name="Roy S.W."/>
            <person name="Irimia M."/>
            <person name="Korzh V."/>
            <person name="Kondrychyn I."/>
            <person name="Lim Z.W."/>
            <person name="Tay B.H."/>
            <person name="Tohari S."/>
            <person name="Kong K.W."/>
            <person name="Ho S."/>
            <person name="Lorente-Galdos B."/>
            <person name="Quilez J."/>
            <person name="Marques-Bonet T."/>
            <person name="Raney B.J."/>
            <person name="Ingham P.W."/>
            <person name="Tay A."/>
            <person name="Hillier L.W."/>
            <person name="Minx P."/>
            <person name="Boehm T."/>
            <person name="Wilson R.K."/>
            <person name="Brenner S."/>
            <person name="Warren W.C."/>
        </authorList>
    </citation>
    <scope>NUCLEOTIDE SEQUENCE [LARGE SCALE GENOMIC DNA]</scope>
</reference>
<keyword evidence="1" id="KW-0812">Transmembrane</keyword>
<accession>A0A4W3JXQ1</accession>
<dbReference type="PROSITE" id="PS51257">
    <property type="entry name" value="PROKAR_LIPOPROTEIN"/>
    <property type="match status" value="1"/>
</dbReference>
<evidence type="ECO:0000313" key="5">
    <source>
        <dbReference type="Ensembl" id="ENSCMIP00000047707.1"/>
    </source>
</evidence>
<dbReference type="InterPro" id="IPR053986">
    <property type="entry name" value="GPR128_GAIN_subdom_B"/>
</dbReference>
<dbReference type="GeneTree" id="ENSGT00940000159169"/>